<sequence length="200" mass="22739">MNIGAVIDFIPNLVSSNKIVYICGEEVSGFRTLAMLEKEWDNYECKIVKQKEEISKAIIQISLLAQILGLGDLNAENIGFIENTSSLYIVDFRTEFIDSSIGFEEINRPKTALSLVAQLKMNLRRFLDLVKGMTYEEQLSIGKEFIVQSGISLKLDVALAKLDEDKEVFRRSDLLFNKGTEALKEYITIVREKIIQIHNL</sequence>
<dbReference type="PANTHER" id="PTHR33651:SF3">
    <property type="entry name" value="PHAGE PROTEIN"/>
    <property type="match status" value="1"/>
</dbReference>
<dbReference type="AlphaFoldDB" id="A0AAE9DAF0"/>
<gene>
    <name evidence="1" type="ORF">L3Y34_000794</name>
    <name evidence="2" type="ORF">L3Y34_000796</name>
</gene>
<evidence type="ECO:0000313" key="3">
    <source>
        <dbReference type="Proteomes" id="UP000827892"/>
    </source>
</evidence>
<reference evidence="1 3" key="1">
    <citation type="submission" date="2022-05" db="EMBL/GenBank/DDBJ databases">
        <title>Chromosome-level reference genomes for two strains of Caenorhabditis briggsae: an improved platform for comparative genomics.</title>
        <authorList>
            <person name="Stevens L."/>
            <person name="Andersen E.C."/>
        </authorList>
    </citation>
    <scope>NUCLEOTIDE SEQUENCE [LARGE SCALE GENOMIC DNA]</scope>
    <source>
        <strain evidence="1">QX1410_ONT</strain>
        <tissue evidence="1">Whole-organism</tissue>
    </source>
</reference>
<dbReference type="PANTHER" id="PTHR33651">
    <property type="entry name" value="PROTEIN CBG06246"/>
    <property type="match status" value="1"/>
</dbReference>
<organism evidence="1 3">
    <name type="scientific">Caenorhabditis briggsae</name>
    <dbReference type="NCBI Taxonomy" id="6238"/>
    <lineage>
        <taxon>Eukaryota</taxon>
        <taxon>Metazoa</taxon>
        <taxon>Ecdysozoa</taxon>
        <taxon>Nematoda</taxon>
        <taxon>Chromadorea</taxon>
        <taxon>Rhabditida</taxon>
        <taxon>Rhabditina</taxon>
        <taxon>Rhabditomorpha</taxon>
        <taxon>Rhabditoidea</taxon>
        <taxon>Rhabditidae</taxon>
        <taxon>Peloderinae</taxon>
        <taxon>Caenorhabditis</taxon>
    </lineage>
</organism>
<evidence type="ECO:0000313" key="1">
    <source>
        <dbReference type="EMBL" id="ULT99750.1"/>
    </source>
</evidence>
<dbReference type="EMBL" id="CP090893">
    <property type="protein sequence ID" value="ULT99753.1"/>
    <property type="molecule type" value="Genomic_DNA"/>
</dbReference>
<proteinExistence type="predicted"/>
<protein>
    <submittedName>
        <fullName evidence="1">Uncharacterized protein</fullName>
    </submittedName>
</protein>
<name>A0AAE9DAF0_CAEBR</name>
<dbReference type="Proteomes" id="UP000827892">
    <property type="component" value="Chromosome III"/>
</dbReference>
<dbReference type="EMBL" id="CP090893">
    <property type="protein sequence ID" value="ULT99750.1"/>
    <property type="molecule type" value="Genomic_DNA"/>
</dbReference>
<evidence type="ECO:0000313" key="2">
    <source>
        <dbReference type="EMBL" id="ULT99753.1"/>
    </source>
</evidence>
<accession>A0AAE9DAF0</accession>